<dbReference type="InterPro" id="IPR001482">
    <property type="entry name" value="T2SS/T4SS_dom"/>
</dbReference>
<sequence>MSLDGTARLRSVIDDLGLGSVFGSRTDTASACGCTLSFEDETLVLDAAECDGDLENETACRRTAIEALADREAARILVRSNGLERRYDDRGVELLGSAGRFIALLGDRDERLADAAARDPLSVAAEVRTRAGAIADIGIESGLIAAATELEGHETILPSTVGLTIGQYFLDRTIGDGARLRDLQSLQTGSEARIYSRPNDVPRYALDVVDTALSDRDRQRLLEGYEAIAEGVVEGDRAPSRAIESVSDGPADPLLTTILTKHTSGYGILEDLFADPRVTDVYVTSPVAANPIRVVVDGESMPTNIRLTPSGARALASRVRRTSGRAFSRASPTVDATASLANGTGIRVAGVTDPVADGIAFAFREQPADEFTLPALVANGTVPPAVAAFLSVAVERNAATLIAGTRGSGKTTLLGTLLYELTPDTRTVLIEDTPELPVEPLQSVGRDVQALRTGTGDGPEITAAAALRTALRLGDGALVVGEIRGEEAQVLYEAMRVGANANAVLGTIHGDGADDVYERVVSDLGVEPSSFGATDIVVTVQAHRTADGRNRRLARVEEVVVNGDDIQFEPLYELEGDRAVATGRIDRGESRIVNQLAGPTEEYAAVRRAISSRTELLSTLANDGRTSPRAVATAYADRDDEPVDTDHGSEIPVTDQSGETLPVDRSSKPLAIDWSDE</sequence>
<name>A0A7D6H182_9EURY</name>
<dbReference type="Pfam" id="PF00437">
    <property type="entry name" value="T2SSE"/>
    <property type="match status" value="1"/>
</dbReference>
<dbReference type="InterPro" id="IPR027417">
    <property type="entry name" value="P-loop_NTPase"/>
</dbReference>
<evidence type="ECO:0000256" key="2">
    <source>
        <dbReference type="SAM" id="MobiDB-lite"/>
    </source>
</evidence>
<dbReference type="KEGG" id="nay:HYG81_06480"/>
<gene>
    <name evidence="4" type="ORF">HYG81_06480</name>
</gene>
<evidence type="ECO:0000313" key="5">
    <source>
        <dbReference type="Proteomes" id="UP000510869"/>
    </source>
</evidence>
<evidence type="ECO:0000256" key="1">
    <source>
        <dbReference type="ARBA" id="ARBA00006611"/>
    </source>
</evidence>
<keyword evidence="5" id="KW-1185">Reference proteome</keyword>
<comment type="similarity">
    <text evidence="1">Belongs to the GSP E family.</text>
</comment>
<dbReference type="Gene3D" id="3.30.450.380">
    <property type="match status" value="1"/>
</dbReference>
<dbReference type="GO" id="GO:0016887">
    <property type="term" value="F:ATP hydrolysis activity"/>
    <property type="evidence" value="ECO:0007669"/>
    <property type="project" value="InterPro"/>
</dbReference>
<dbReference type="RefSeq" id="WP_180842407.1">
    <property type="nucleotide sequence ID" value="NZ_CP059154.1"/>
</dbReference>
<dbReference type="Gene3D" id="3.40.50.300">
    <property type="entry name" value="P-loop containing nucleotide triphosphate hydrolases"/>
    <property type="match status" value="1"/>
</dbReference>
<dbReference type="AlphaFoldDB" id="A0A7D6H182"/>
<protein>
    <submittedName>
        <fullName evidence="4">Type II/IV secretion system ATPase subunit</fullName>
    </submittedName>
</protein>
<dbReference type="Proteomes" id="UP000510869">
    <property type="component" value="Chromosome"/>
</dbReference>
<dbReference type="EMBL" id="CP059154">
    <property type="protein sequence ID" value="QLK27245.1"/>
    <property type="molecule type" value="Genomic_DNA"/>
</dbReference>
<evidence type="ECO:0000313" key="4">
    <source>
        <dbReference type="EMBL" id="QLK27245.1"/>
    </source>
</evidence>
<accession>A0A7D6H182</accession>
<feature type="domain" description="Bacterial type II secretion system protein E" evidence="3">
    <location>
        <begin position="280"/>
        <end position="541"/>
    </location>
</feature>
<feature type="region of interest" description="Disordered" evidence="2">
    <location>
        <begin position="636"/>
        <end position="677"/>
    </location>
</feature>
<proteinExistence type="inferred from homology"/>
<dbReference type="PANTHER" id="PTHR30486:SF6">
    <property type="entry name" value="TYPE IV PILUS RETRACTATION ATPASE PILT"/>
    <property type="match status" value="1"/>
</dbReference>
<dbReference type="SUPFAM" id="SSF52540">
    <property type="entry name" value="P-loop containing nucleoside triphosphate hydrolases"/>
    <property type="match status" value="1"/>
</dbReference>
<evidence type="ECO:0000259" key="3">
    <source>
        <dbReference type="Pfam" id="PF00437"/>
    </source>
</evidence>
<dbReference type="GeneID" id="56142835"/>
<reference evidence="4 5" key="1">
    <citation type="submission" date="2020-07" db="EMBL/GenBank/DDBJ databases">
        <title>Natrinema (YPL30) sp. nov. and Haloterrigena xxxxxx (YPL8) sp. nov., isolated from a salt mine.</title>
        <authorList>
            <person name="Cui H."/>
        </authorList>
    </citation>
    <scope>NUCLEOTIDE SEQUENCE [LARGE SCALE GENOMIC DNA]</scope>
    <source>
        <strain evidence="4 5">YPL13</strain>
    </source>
</reference>
<organism evidence="4 5">
    <name type="scientific">Natrinema zhouii</name>
    <dbReference type="NCBI Taxonomy" id="1710539"/>
    <lineage>
        <taxon>Archaea</taxon>
        <taxon>Methanobacteriati</taxon>
        <taxon>Methanobacteriota</taxon>
        <taxon>Stenosarchaea group</taxon>
        <taxon>Halobacteria</taxon>
        <taxon>Halobacteriales</taxon>
        <taxon>Natrialbaceae</taxon>
        <taxon>Natrinema</taxon>
    </lineage>
</organism>
<dbReference type="OrthoDB" id="31341at2157"/>
<dbReference type="InterPro" id="IPR050921">
    <property type="entry name" value="T4SS_GSP_E_ATPase"/>
</dbReference>
<dbReference type="PANTHER" id="PTHR30486">
    <property type="entry name" value="TWITCHING MOTILITY PROTEIN PILT"/>
    <property type="match status" value="1"/>
</dbReference>